<dbReference type="Pfam" id="PF00535">
    <property type="entry name" value="Glycos_transf_2"/>
    <property type="match status" value="1"/>
</dbReference>
<evidence type="ECO:0000259" key="1">
    <source>
        <dbReference type="Pfam" id="PF00535"/>
    </source>
</evidence>
<dbReference type="AlphaFoldDB" id="A0A2M8LFL0"/>
<dbReference type="CDD" id="cd04186">
    <property type="entry name" value="GT_2_like_c"/>
    <property type="match status" value="1"/>
</dbReference>
<gene>
    <name evidence="2" type="ORF">COV04_00610</name>
</gene>
<dbReference type="PANTHER" id="PTHR43179:SF7">
    <property type="entry name" value="RHAMNOSYLTRANSFERASE WBBL"/>
    <property type="match status" value="1"/>
</dbReference>
<dbReference type="PANTHER" id="PTHR43179">
    <property type="entry name" value="RHAMNOSYLTRANSFERASE WBBL"/>
    <property type="match status" value="1"/>
</dbReference>
<proteinExistence type="predicted"/>
<dbReference type="Proteomes" id="UP000231152">
    <property type="component" value="Unassembled WGS sequence"/>
</dbReference>
<evidence type="ECO:0000313" key="2">
    <source>
        <dbReference type="EMBL" id="PJE76240.1"/>
    </source>
</evidence>
<dbReference type="Gene3D" id="3.90.550.10">
    <property type="entry name" value="Spore Coat Polysaccharide Biosynthesis Protein SpsA, Chain A"/>
    <property type="match status" value="1"/>
</dbReference>
<reference evidence="2 3" key="1">
    <citation type="submission" date="2017-09" db="EMBL/GenBank/DDBJ databases">
        <title>Depth-based differentiation of microbial function through sediment-hosted aquifers and enrichment of novel symbionts in the deep terrestrial subsurface.</title>
        <authorList>
            <person name="Probst A.J."/>
            <person name="Ladd B."/>
            <person name="Jarett J.K."/>
            <person name="Geller-Mcgrath D.E."/>
            <person name="Sieber C.M."/>
            <person name="Emerson J.B."/>
            <person name="Anantharaman K."/>
            <person name="Thomas B.C."/>
            <person name="Malmstrom R."/>
            <person name="Stieglmeier M."/>
            <person name="Klingl A."/>
            <person name="Woyke T."/>
            <person name="Ryan C.M."/>
            <person name="Banfield J.F."/>
        </authorList>
    </citation>
    <scope>NUCLEOTIDE SEQUENCE [LARGE SCALE GENOMIC DNA]</scope>
    <source>
        <strain evidence="2">CG10_big_fil_rev_8_21_14_0_10_48_11</strain>
    </source>
</reference>
<name>A0A2M8LFL0_9BACT</name>
<accession>A0A2M8LFL0</accession>
<evidence type="ECO:0000313" key="3">
    <source>
        <dbReference type="Proteomes" id="UP000231152"/>
    </source>
</evidence>
<dbReference type="InterPro" id="IPR001173">
    <property type="entry name" value="Glyco_trans_2-like"/>
</dbReference>
<feature type="domain" description="Glycosyltransferase 2-like" evidence="1">
    <location>
        <begin position="9"/>
        <end position="144"/>
    </location>
</feature>
<dbReference type="EMBL" id="PFET01000002">
    <property type="protein sequence ID" value="PJE76240.1"/>
    <property type="molecule type" value="Genomic_DNA"/>
</dbReference>
<dbReference type="InterPro" id="IPR029044">
    <property type="entry name" value="Nucleotide-diphossugar_trans"/>
</dbReference>
<sequence>MDEQQVAVSIVVVNYKTRGLLRQFLLSVEKYKPSVTYEVVVVDNGSNDGSKELLAQEFPHVNAVILKKNRGYSAGTNNGLAVAKGSFVLFANTDLVFEGSVVDRLVQYFKEHATVGAAAPRLNNADGSVQYSAYRFYRLPTPLYRRSFLAKTNSGKKEIARFLINDWDHKSTRPVEWLMSSCLMVRKSALDVIGGLDERFFVYLADTDMCRRLWEVGFEVHYVADVAMIHYHRRESAERLRVSIIHARDFAAYFLKWCGKRLPAGLADKK</sequence>
<organism evidence="2 3">
    <name type="scientific">Candidatus Uhrbacteria bacterium CG10_big_fil_rev_8_21_14_0_10_48_11</name>
    <dbReference type="NCBI Taxonomy" id="1975037"/>
    <lineage>
        <taxon>Bacteria</taxon>
        <taxon>Candidatus Uhriibacteriota</taxon>
    </lineage>
</organism>
<protein>
    <recommendedName>
        <fullName evidence="1">Glycosyltransferase 2-like domain-containing protein</fullName>
    </recommendedName>
</protein>
<comment type="caution">
    <text evidence="2">The sequence shown here is derived from an EMBL/GenBank/DDBJ whole genome shotgun (WGS) entry which is preliminary data.</text>
</comment>
<dbReference type="SUPFAM" id="SSF53448">
    <property type="entry name" value="Nucleotide-diphospho-sugar transferases"/>
    <property type="match status" value="1"/>
</dbReference>